<organism evidence="2">
    <name type="scientific">marine sediment metagenome</name>
    <dbReference type="NCBI Taxonomy" id="412755"/>
    <lineage>
        <taxon>unclassified sequences</taxon>
        <taxon>metagenomes</taxon>
        <taxon>ecological metagenomes</taxon>
    </lineage>
</organism>
<dbReference type="GO" id="GO:0006556">
    <property type="term" value="P:S-adenosylmethionine biosynthetic process"/>
    <property type="evidence" value="ECO:0007669"/>
    <property type="project" value="TreeGrafter"/>
</dbReference>
<proteinExistence type="predicted"/>
<gene>
    <name evidence="2" type="ORF">LCGC14_2807410</name>
</gene>
<accession>A0A0F9AUC3</accession>
<name>A0A0F9AUC3_9ZZZZ</name>
<feature type="domain" description="NAD-dependent epimerase/dehydratase" evidence="1">
    <location>
        <begin position="21"/>
        <end position="100"/>
    </location>
</feature>
<dbReference type="InterPro" id="IPR036291">
    <property type="entry name" value="NAD(P)-bd_dom_sf"/>
</dbReference>
<sequence length="107" mass="11577">MMKILVFGNGWLGNRFANHFNAPLPSVDIGAIGAVQDALSEYNPDVVINAAGKVGRPNIDWCESHKEEVIYSNIAGPVVLARACNESQVKLVHLSSGCLWDQKLDAT</sequence>
<dbReference type="PANTHER" id="PTHR10491">
    <property type="entry name" value="DTDP-4-DEHYDRORHAMNOSE REDUCTASE"/>
    <property type="match status" value="1"/>
</dbReference>
<dbReference type="InterPro" id="IPR005913">
    <property type="entry name" value="dTDP_dehydrorham_reduct"/>
</dbReference>
<dbReference type="AlphaFoldDB" id="A0A0F9AUC3"/>
<feature type="non-terminal residue" evidence="2">
    <location>
        <position position="107"/>
    </location>
</feature>
<evidence type="ECO:0000313" key="2">
    <source>
        <dbReference type="EMBL" id="KKK82034.1"/>
    </source>
</evidence>
<dbReference type="GO" id="GO:0048270">
    <property type="term" value="F:methionine adenosyltransferase regulator activity"/>
    <property type="evidence" value="ECO:0007669"/>
    <property type="project" value="TreeGrafter"/>
</dbReference>
<dbReference type="InterPro" id="IPR001509">
    <property type="entry name" value="Epimerase_deHydtase"/>
</dbReference>
<protein>
    <recommendedName>
        <fullName evidence="1">NAD-dependent epimerase/dehydratase domain-containing protein</fullName>
    </recommendedName>
</protein>
<reference evidence="2" key="1">
    <citation type="journal article" date="2015" name="Nature">
        <title>Complex archaea that bridge the gap between prokaryotes and eukaryotes.</title>
        <authorList>
            <person name="Spang A."/>
            <person name="Saw J.H."/>
            <person name="Jorgensen S.L."/>
            <person name="Zaremba-Niedzwiedzka K."/>
            <person name="Martijn J."/>
            <person name="Lind A.E."/>
            <person name="van Eijk R."/>
            <person name="Schleper C."/>
            <person name="Guy L."/>
            <person name="Ettema T.J."/>
        </authorList>
    </citation>
    <scope>NUCLEOTIDE SEQUENCE</scope>
</reference>
<dbReference type="Pfam" id="PF01370">
    <property type="entry name" value="Epimerase"/>
    <property type="match status" value="1"/>
</dbReference>
<dbReference type="EMBL" id="LAZR01052856">
    <property type="protein sequence ID" value="KKK82034.1"/>
    <property type="molecule type" value="Genomic_DNA"/>
</dbReference>
<dbReference type="SUPFAM" id="SSF51735">
    <property type="entry name" value="NAD(P)-binding Rossmann-fold domains"/>
    <property type="match status" value="1"/>
</dbReference>
<evidence type="ECO:0000259" key="1">
    <source>
        <dbReference type="Pfam" id="PF01370"/>
    </source>
</evidence>
<comment type="caution">
    <text evidence="2">The sequence shown here is derived from an EMBL/GenBank/DDBJ whole genome shotgun (WGS) entry which is preliminary data.</text>
</comment>
<dbReference type="GO" id="GO:0048269">
    <property type="term" value="C:methionine adenosyltransferase complex"/>
    <property type="evidence" value="ECO:0007669"/>
    <property type="project" value="TreeGrafter"/>
</dbReference>
<dbReference type="PANTHER" id="PTHR10491:SF4">
    <property type="entry name" value="METHIONINE ADENOSYLTRANSFERASE 2 SUBUNIT BETA"/>
    <property type="match status" value="1"/>
</dbReference>
<dbReference type="Gene3D" id="3.40.50.720">
    <property type="entry name" value="NAD(P)-binding Rossmann-like Domain"/>
    <property type="match status" value="1"/>
</dbReference>